<feature type="repeat" description="TPR" evidence="3">
    <location>
        <begin position="473"/>
        <end position="506"/>
    </location>
</feature>
<keyword evidence="5" id="KW-0812">Transmembrane</keyword>
<dbReference type="Proteomes" id="UP001196980">
    <property type="component" value="Unassembled WGS sequence"/>
</dbReference>
<evidence type="ECO:0000256" key="2">
    <source>
        <dbReference type="ARBA" id="ARBA00022803"/>
    </source>
</evidence>
<dbReference type="InterPro" id="IPR019734">
    <property type="entry name" value="TPR_rpt"/>
</dbReference>
<keyword evidence="1" id="KW-0677">Repeat</keyword>
<evidence type="ECO:0000313" key="6">
    <source>
        <dbReference type="EMBL" id="MBV6340031.1"/>
    </source>
</evidence>
<feature type="transmembrane region" description="Helical" evidence="5">
    <location>
        <begin position="369"/>
        <end position="385"/>
    </location>
</feature>
<evidence type="ECO:0000256" key="5">
    <source>
        <dbReference type="SAM" id="Phobius"/>
    </source>
</evidence>
<evidence type="ECO:0000313" key="7">
    <source>
        <dbReference type="Proteomes" id="UP001196980"/>
    </source>
</evidence>
<accession>A0ABS6RTX9</accession>
<keyword evidence="5" id="KW-0472">Membrane</keyword>
<feature type="transmembrane region" description="Helical" evidence="5">
    <location>
        <begin position="119"/>
        <end position="137"/>
    </location>
</feature>
<feature type="transmembrane region" description="Helical" evidence="5">
    <location>
        <begin position="35"/>
        <end position="54"/>
    </location>
</feature>
<dbReference type="PROSITE" id="PS50293">
    <property type="entry name" value="TPR_REGION"/>
    <property type="match status" value="1"/>
</dbReference>
<feature type="transmembrane region" description="Helical" evidence="5">
    <location>
        <begin position="172"/>
        <end position="190"/>
    </location>
</feature>
<keyword evidence="5" id="KW-1133">Transmembrane helix</keyword>
<comment type="caution">
    <text evidence="6">The sequence shown here is derived from an EMBL/GenBank/DDBJ whole genome shotgun (WGS) entry which is preliminary data.</text>
</comment>
<evidence type="ECO:0000256" key="4">
    <source>
        <dbReference type="SAM" id="MobiDB-lite"/>
    </source>
</evidence>
<feature type="transmembrane region" description="Helical" evidence="5">
    <location>
        <begin position="144"/>
        <end position="166"/>
    </location>
</feature>
<dbReference type="InterPro" id="IPR052346">
    <property type="entry name" value="O-mannosyl-transferase_TMTC"/>
</dbReference>
<dbReference type="Pfam" id="PF13424">
    <property type="entry name" value="TPR_12"/>
    <property type="match status" value="1"/>
</dbReference>
<feature type="transmembrane region" description="Helical" evidence="5">
    <location>
        <begin position="242"/>
        <end position="261"/>
    </location>
</feature>
<dbReference type="PANTHER" id="PTHR44227">
    <property type="match status" value="1"/>
</dbReference>
<organism evidence="6 7">
    <name type="scientific">Candidatus Magnetobacterium casense</name>
    <dbReference type="NCBI Taxonomy" id="1455061"/>
    <lineage>
        <taxon>Bacteria</taxon>
        <taxon>Pseudomonadati</taxon>
        <taxon>Nitrospirota</taxon>
        <taxon>Thermodesulfovibrionia</taxon>
        <taxon>Thermodesulfovibrionales</taxon>
        <taxon>Candidatus Magnetobacteriaceae</taxon>
        <taxon>Candidatus Magnetobacterium</taxon>
    </lineage>
</organism>
<reference evidence="6 7" key="1">
    <citation type="journal article" date="2020" name="J Geophys Res Biogeosci">
        <title>Magnetotaxis as an Adaptation to Enable Bacterial Shuttling of Microbial Sulfur and Sulfur Cycling Across Aquatic Oxic#Anoxic Interfaces.</title>
        <authorList>
            <person name="Li J."/>
            <person name="Liu P."/>
            <person name="Wang J."/>
            <person name="Roberts A.P."/>
            <person name="Pan Y."/>
        </authorList>
    </citation>
    <scope>NUCLEOTIDE SEQUENCE [LARGE SCALE GENOMIC DNA]</scope>
    <source>
        <strain evidence="6 7">MYR-1_YQ</strain>
    </source>
</reference>
<keyword evidence="2 3" id="KW-0802">TPR repeat</keyword>
<feature type="region of interest" description="Disordered" evidence="4">
    <location>
        <begin position="523"/>
        <end position="551"/>
    </location>
</feature>
<evidence type="ECO:0000256" key="3">
    <source>
        <dbReference type="PROSITE-ProRule" id="PRU00339"/>
    </source>
</evidence>
<evidence type="ECO:0000256" key="1">
    <source>
        <dbReference type="ARBA" id="ARBA00022737"/>
    </source>
</evidence>
<keyword evidence="7" id="KW-1185">Reference proteome</keyword>
<dbReference type="PROSITE" id="PS50005">
    <property type="entry name" value="TPR"/>
    <property type="match status" value="2"/>
</dbReference>
<feature type="transmembrane region" description="Helical" evidence="5">
    <location>
        <begin position="288"/>
        <end position="307"/>
    </location>
</feature>
<feature type="transmembrane region" description="Helical" evidence="5">
    <location>
        <begin position="197"/>
        <end position="222"/>
    </location>
</feature>
<feature type="transmembrane region" description="Helical" evidence="5">
    <location>
        <begin position="339"/>
        <end position="357"/>
    </location>
</feature>
<dbReference type="RefSeq" id="WP_218250649.1">
    <property type="nucleotide sequence ID" value="NZ_JABXWD010000003.1"/>
</dbReference>
<sequence length="551" mass="62464">MELRIMGSRGLVPLRGVLKGGGAAPFFLSSYRERLPYIIVFAICAFVLIIYWQTLGHTFISYDDGLHITGNDAVKGGLSLEGIRWAFTQTHNINWMPLVWLSHMLDCQLYGTDPWGHHLTSVLLHVVNTVVLFFALVRVTGQRWPALIVTGVFTLHPLAVESVAWASERKNLLLGFWWFLTVWAYGWYVESRSLNRYIALIVVAFCGYMAKPTFVAIPVALLLLDWWPLNRLRSYRDLVGMVAEKLPLVFFSFVISLWTYISQKTGGFTMSLETLELKYRLYNSAMSYVRYIGKLLWPSGLAVYYPFPSGFDMTSVVLSAVVLVLLTGLVLWFGRRLPYLITGWFWFFCTLLPNIGIIQSGGQAMADRYSYISFIGLYVIIAWGARDVVIRWPQWRTVVVSCVVVALIALVPVTWRVVGYWKNDLTLFGHAADVTQDNYLAHNNYGVALFKLERYDEAFVQFSRAVAIRSDYVLAQINLGNVYLIRADYDKAIEHYNQALNVQPSNTTARYYIGLAYEEKAKAKKERGGSAPLQNPPQGEGRGAPATKKSP</sequence>
<feature type="transmembrane region" description="Helical" evidence="5">
    <location>
        <begin position="313"/>
        <end position="332"/>
    </location>
</feature>
<dbReference type="EMBL" id="JABXWD010000003">
    <property type="protein sequence ID" value="MBV6340031.1"/>
    <property type="molecule type" value="Genomic_DNA"/>
</dbReference>
<feature type="repeat" description="TPR" evidence="3">
    <location>
        <begin position="439"/>
        <end position="472"/>
    </location>
</feature>
<name>A0ABS6RTX9_9BACT</name>
<dbReference type="PANTHER" id="PTHR44227:SF3">
    <property type="entry name" value="PROTEIN O-MANNOSYL-TRANSFERASE TMTC4"/>
    <property type="match status" value="1"/>
</dbReference>
<proteinExistence type="predicted"/>
<dbReference type="SMART" id="SM00028">
    <property type="entry name" value="TPR"/>
    <property type="match status" value="2"/>
</dbReference>
<feature type="transmembrane region" description="Helical" evidence="5">
    <location>
        <begin position="397"/>
        <end position="418"/>
    </location>
</feature>
<protein>
    <submittedName>
        <fullName evidence="6">Tetratricopeptide repeat protein</fullName>
    </submittedName>
</protein>
<gene>
    <name evidence="6" type="ORF">HWQ67_00380</name>
</gene>